<protein>
    <submittedName>
        <fullName evidence="1">Uncharacterized protein</fullName>
    </submittedName>
</protein>
<accession>A0A7J6B6X5</accession>
<dbReference type="AlphaFoldDB" id="A0A7J6B6X5"/>
<sequence>MTSFPCKQRQEVWWPKGPDSPQVDGCDVDGKQAFAPQRAAGYGKTGVSPAGWEFCLLEVAREEWCP</sequence>
<evidence type="ECO:0000313" key="1">
    <source>
        <dbReference type="EMBL" id="KAF4090129.1"/>
    </source>
</evidence>
<keyword evidence="2" id="KW-1185">Reference proteome</keyword>
<organism evidence="1 2">
    <name type="scientific">Ameiurus melas</name>
    <name type="common">Black bullhead</name>
    <name type="synonym">Silurus melas</name>
    <dbReference type="NCBI Taxonomy" id="219545"/>
    <lineage>
        <taxon>Eukaryota</taxon>
        <taxon>Metazoa</taxon>
        <taxon>Chordata</taxon>
        <taxon>Craniata</taxon>
        <taxon>Vertebrata</taxon>
        <taxon>Euteleostomi</taxon>
        <taxon>Actinopterygii</taxon>
        <taxon>Neopterygii</taxon>
        <taxon>Teleostei</taxon>
        <taxon>Ostariophysi</taxon>
        <taxon>Siluriformes</taxon>
        <taxon>Ictaluridae</taxon>
        <taxon>Ameiurus</taxon>
    </lineage>
</organism>
<comment type="caution">
    <text evidence="1">The sequence shown here is derived from an EMBL/GenBank/DDBJ whole genome shotgun (WGS) entry which is preliminary data.</text>
</comment>
<dbReference type="Proteomes" id="UP000593565">
    <property type="component" value="Unassembled WGS sequence"/>
</dbReference>
<evidence type="ECO:0000313" key="2">
    <source>
        <dbReference type="Proteomes" id="UP000593565"/>
    </source>
</evidence>
<reference evidence="1 2" key="1">
    <citation type="submission" date="2020-02" db="EMBL/GenBank/DDBJ databases">
        <title>A chromosome-scale genome assembly of the black bullhead catfish (Ameiurus melas).</title>
        <authorList>
            <person name="Wen M."/>
            <person name="Zham M."/>
            <person name="Cabau C."/>
            <person name="Klopp C."/>
            <person name="Donnadieu C."/>
            <person name="Roques C."/>
            <person name="Bouchez O."/>
            <person name="Lampietro C."/>
            <person name="Jouanno E."/>
            <person name="Herpin A."/>
            <person name="Louis A."/>
            <person name="Berthelot C."/>
            <person name="Parey E."/>
            <person name="Roest-Crollius H."/>
            <person name="Braasch I."/>
            <person name="Postlethwait J."/>
            <person name="Robinson-Rechavi M."/>
            <person name="Echchiki A."/>
            <person name="Begum T."/>
            <person name="Montfort J."/>
            <person name="Schartl M."/>
            <person name="Bobe J."/>
            <person name="Guiguen Y."/>
        </authorList>
    </citation>
    <scope>NUCLEOTIDE SEQUENCE [LARGE SCALE GENOMIC DNA]</scope>
    <source>
        <strain evidence="1">M_S1</strain>
        <tissue evidence="1">Blood</tissue>
    </source>
</reference>
<proteinExistence type="predicted"/>
<dbReference type="EMBL" id="JAAGNN010000004">
    <property type="protein sequence ID" value="KAF4090129.1"/>
    <property type="molecule type" value="Genomic_DNA"/>
</dbReference>
<gene>
    <name evidence="1" type="ORF">AMELA_G00048460</name>
</gene>
<name>A0A7J6B6X5_AMEME</name>